<proteinExistence type="predicted"/>
<evidence type="ECO:0000256" key="1">
    <source>
        <dbReference type="SAM" id="Phobius"/>
    </source>
</evidence>
<keyword evidence="1" id="KW-0472">Membrane</keyword>
<feature type="transmembrane region" description="Helical" evidence="1">
    <location>
        <begin position="6"/>
        <end position="27"/>
    </location>
</feature>
<evidence type="ECO:0000313" key="3">
    <source>
        <dbReference type="Proteomes" id="UP000570514"/>
    </source>
</evidence>
<accession>A0A846MXT1</accession>
<dbReference type="RefSeq" id="WP_167082257.1">
    <property type="nucleotide sequence ID" value="NZ_BAAADC010000001.1"/>
</dbReference>
<keyword evidence="3" id="KW-1185">Reference proteome</keyword>
<comment type="caution">
    <text evidence="2">The sequence shown here is derived from an EMBL/GenBank/DDBJ whole genome shotgun (WGS) entry which is preliminary data.</text>
</comment>
<name>A0A846MXT1_9PROT</name>
<evidence type="ECO:0000313" key="2">
    <source>
        <dbReference type="EMBL" id="NIK88103.1"/>
    </source>
</evidence>
<organism evidence="2 3">
    <name type="scientific">Rhizomicrobium palustre</name>
    <dbReference type="NCBI Taxonomy" id="189966"/>
    <lineage>
        <taxon>Bacteria</taxon>
        <taxon>Pseudomonadati</taxon>
        <taxon>Pseudomonadota</taxon>
        <taxon>Alphaproteobacteria</taxon>
        <taxon>Micropepsales</taxon>
        <taxon>Micropepsaceae</taxon>
        <taxon>Rhizomicrobium</taxon>
    </lineage>
</organism>
<sequence>MDANFWAAVAAIASGFTAAITLFIAWANHRVTLAAEKSYDFNSCLTVVFQVGQALRQVRDAPDDKKEFEFRELLNLLEALAVGVNDKLIQAATRKMVEPFLAECYAYLKTQPSLSELLKNSVTGEGTFCELYKFASINMTQINQCIGRYNVSSDPEAPEVIRPLGTVPAADLKDENALAVR</sequence>
<keyword evidence="1" id="KW-0812">Transmembrane</keyword>
<dbReference type="EMBL" id="JAASRM010000001">
    <property type="protein sequence ID" value="NIK88103.1"/>
    <property type="molecule type" value="Genomic_DNA"/>
</dbReference>
<gene>
    <name evidence="2" type="ORF">FHS83_001421</name>
</gene>
<protein>
    <submittedName>
        <fullName evidence="2">Uncharacterized protein</fullName>
    </submittedName>
</protein>
<dbReference type="Proteomes" id="UP000570514">
    <property type="component" value="Unassembled WGS sequence"/>
</dbReference>
<dbReference type="AlphaFoldDB" id="A0A846MXT1"/>
<reference evidence="2 3" key="1">
    <citation type="submission" date="2020-03" db="EMBL/GenBank/DDBJ databases">
        <title>Genomic Encyclopedia of Type Strains, Phase IV (KMG-IV): sequencing the most valuable type-strain genomes for metagenomic binning, comparative biology and taxonomic classification.</title>
        <authorList>
            <person name="Goeker M."/>
        </authorList>
    </citation>
    <scope>NUCLEOTIDE SEQUENCE [LARGE SCALE GENOMIC DNA]</scope>
    <source>
        <strain evidence="2 3">DSM 19867</strain>
    </source>
</reference>
<keyword evidence="1" id="KW-1133">Transmembrane helix</keyword>